<protein>
    <submittedName>
        <fullName evidence="1">Uncharacterized protein</fullName>
    </submittedName>
</protein>
<organism evidence="1 2">
    <name type="scientific">Epilithonimonas mollis</name>
    <dbReference type="NCBI Taxonomy" id="216903"/>
    <lineage>
        <taxon>Bacteria</taxon>
        <taxon>Pseudomonadati</taxon>
        <taxon>Bacteroidota</taxon>
        <taxon>Flavobacteriia</taxon>
        <taxon>Flavobacteriales</taxon>
        <taxon>Weeksellaceae</taxon>
        <taxon>Chryseobacterium group</taxon>
        <taxon>Epilithonimonas</taxon>
    </lineage>
</organism>
<gene>
    <name evidence="1" type="ORF">SAMN05444371_1447</name>
</gene>
<sequence length="180" mass="20756">MMKKALTPETFLKKTLTELQDLLVLLETEPSIKDGFPFPTLDASLKNGSLNLFGIEKPDPIFKFIDGKCFLIKTNLTLQEAKEITLLLHDFFPDTFRFLSLENFKNFANVKFYNNEDDDFPRISNMEIFSGLDDDLDFENLYYYKSISAMTDNSIIALNLNEGEDPMENYFSLDIIGKDN</sequence>
<dbReference type="OrthoDB" id="10015960at2"/>
<reference evidence="2" key="1">
    <citation type="submission" date="2016-11" db="EMBL/GenBank/DDBJ databases">
        <authorList>
            <person name="Varghese N."/>
            <person name="Submissions S."/>
        </authorList>
    </citation>
    <scope>NUCLEOTIDE SEQUENCE [LARGE SCALE GENOMIC DNA]</scope>
    <source>
        <strain evidence="2">DSM 18016</strain>
    </source>
</reference>
<proteinExistence type="predicted"/>
<keyword evidence="2" id="KW-1185">Reference proteome</keyword>
<dbReference type="AlphaFoldDB" id="A0A1M6Q0T4"/>
<evidence type="ECO:0000313" key="2">
    <source>
        <dbReference type="Proteomes" id="UP000184498"/>
    </source>
</evidence>
<evidence type="ECO:0000313" key="1">
    <source>
        <dbReference type="EMBL" id="SHK13757.1"/>
    </source>
</evidence>
<dbReference type="RefSeq" id="WP_072997071.1">
    <property type="nucleotide sequence ID" value="NZ_FRAM01000001.1"/>
</dbReference>
<accession>A0A1M6Q0T4</accession>
<name>A0A1M6Q0T4_9FLAO</name>
<dbReference type="EMBL" id="FRAM01000001">
    <property type="protein sequence ID" value="SHK13757.1"/>
    <property type="molecule type" value="Genomic_DNA"/>
</dbReference>
<dbReference type="Proteomes" id="UP000184498">
    <property type="component" value="Unassembled WGS sequence"/>
</dbReference>